<organism evidence="6 7">
    <name type="scientific">Streptomyces jumonjinensis</name>
    <dbReference type="NCBI Taxonomy" id="1945"/>
    <lineage>
        <taxon>Bacteria</taxon>
        <taxon>Bacillati</taxon>
        <taxon>Actinomycetota</taxon>
        <taxon>Actinomycetes</taxon>
        <taxon>Kitasatosporales</taxon>
        <taxon>Streptomycetaceae</taxon>
        <taxon>Streptomyces</taxon>
    </lineage>
</organism>
<sequence>MEHPYQPMPGTHPTTTVAAGVILQNGRLLLVKRAVPEGSLTWQFPAGKVKQGESPEEAVVREVKEETGLAVAVTEQLRERIHPATGVRILYFACAIRSGTAHRAAPDEVADINWVPVRDVFHYIPDGLFLPVQQYLCTTTGHPEQAAAPGGSTPKNGPVRGRSPGEPR</sequence>
<dbReference type="PRINTS" id="PR00502">
    <property type="entry name" value="NUDIXFAMILY"/>
</dbReference>
<evidence type="ECO:0000313" key="7">
    <source>
        <dbReference type="Proteomes" id="UP000419138"/>
    </source>
</evidence>
<evidence type="ECO:0000256" key="4">
    <source>
        <dbReference type="SAM" id="MobiDB-lite"/>
    </source>
</evidence>
<comment type="similarity">
    <text evidence="1 3">Belongs to the Nudix hydrolase family.</text>
</comment>
<protein>
    <submittedName>
        <fullName evidence="6">NUDIX hydrolase</fullName>
    </submittedName>
</protein>
<dbReference type="Pfam" id="PF00293">
    <property type="entry name" value="NUDIX"/>
    <property type="match status" value="1"/>
</dbReference>
<name>A0A646KR60_STRJU</name>
<proteinExistence type="inferred from homology"/>
<dbReference type="InterPro" id="IPR020476">
    <property type="entry name" value="Nudix_hydrolase"/>
</dbReference>
<comment type="caution">
    <text evidence="6">The sequence shown here is derived from an EMBL/GenBank/DDBJ whole genome shotgun (WGS) entry which is preliminary data.</text>
</comment>
<dbReference type="SUPFAM" id="SSF55811">
    <property type="entry name" value="Nudix"/>
    <property type="match status" value="1"/>
</dbReference>
<gene>
    <name evidence="6" type="ORF">FF041_33145</name>
</gene>
<keyword evidence="2 3" id="KW-0378">Hydrolase</keyword>
<evidence type="ECO:0000259" key="5">
    <source>
        <dbReference type="PROSITE" id="PS51462"/>
    </source>
</evidence>
<dbReference type="PANTHER" id="PTHR43736:SF1">
    <property type="entry name" value="DIHYDRONEOPTERIN TRIPHOSPHATE DIPHOSPHATASE"/>
    <property type="match status" value="1"/>
</dbReference>
<dbReference type="Gene3D" id="3.90.79.10">
    <property type="entry name" value="Nucleoside Triphosphate Pyrophosphohydrolase"/>
    <property type="match status" value="1"/>
</dbReference>
<evidence type="ECO:0000256" key="2">
    <source>
        <dbReference type="ARBA" id="ARBA00022801"/>
    </source>
</evidence>
<dbReference type="GO" id="GO:0016787">
    <property type="term" value="F:hydrolase activity"/>
    <property type="evidence" value="ECO:0007669"/>
    <property type="project" value="UniProtKB-KW"/>
</dbReference>
<dbReference type="PROSITE" id="PS00893">
    <property type="entry name" value="NUDIX_BOX"/>
    <property type="match status" value="1"/>
</dbReference>
<accession>A0A646KR60</accession>
<dbReference type="InterPro" id="IPR020084">
    <property type="entry name" value="NUDIX_hydrolase_CS"/>
</dbReference>
<evidence type="ECO:0000256" key="1">
    <source>
        <dbReference type="ARBA" id="ARBA00005582"/>
    </source>
</evidence>
<evidence type="ECO:0000256" key="3">
    <source>
        <dbReference type="RuleBase" id="RU003476"/>
    </source>
</evidence>
<feature type="domain" description="Nudix hydrolase" evidence="5">
    <location>
        <begin position="13"/>
        <end position="137"/>
    </location>
</feature>
<feature type="region of interest" description="Disordered" evidence="4">
    <location>
        <begin position="142"/>
        <end position="168"/>
    </location>
</feature>
<keyword evidence="7" id="KW-1185">Reference proteome</keyword>
<dbReference type="PANTHER" id="PTHR43736">
    <property type="entry name" value="ADP-RIBOSE PYROPHOSPHATASE"/>
    <property type="match status" value="1"/>
</dbReference>
<reference evidence="6 7" key="1">
    <citation type="submission" date="2019-05" db="EMBL/GenBank/DDBJ databases">
        <title>Comparative genomics and metabolomics analyses of clavulanic acid producing Streptomyces species provides insight into specialized metabolism and evolution of beta-lactam biosynthetic gene clusters.</title>
        <authorList>
            <person name="Moore M.A."/>
            <person name="Cruz-Morales P."/>
            <person name="Barona Gomez F."/>
            <person name="Kapil T."/>
        </authorList>
    </citation>
    <scope>NUCLEOTIDE SEQUENCE [LARGE SCALE GENOMIC DNA]</scope>
    <source>
        <strain evidence="6 7">NRRL 5741</strain>
    </source>
</reference>
<evidence type="ECO:0000313" key="6">
    <source>
        <dbReference type="EMBL" id="MQT04814.1"/>
    </source>
</evidence>
<dbReference type="CDD" id="cd02883">
    <property type="entry name" value="NUDIX_Hydrolase"/>
    <property type="match status" value="1"/>
</dbReference>
<dbReference type="InterPro" id="IPR015797">
    <property type="entry name" value="NUDIX_hydrolase-like_dom_sf"/>
</dbReference>
<dbReference type="RefSeq" id="WP_153526124.1">
    <property type="nucleotide sequence ID" value="NZ_VCLA01000194.1"/>
</dbReference>
<dbReference type="Proteomes" id="UP000419138">
    <property type="component" value="Unassembled WGS sequence"/>
</dbReference>
<dbReference type="OrthoDB" id="9804442at2"/>
<dbReference type="EMBL" id="VCLA01000194">
    <property type="protein sequence ID" value="MQT04814.1"/>
    <property type="molecule type" value="Genomic_DNA"/>
</dbReference>
<dbReference type="InterPro" id="IPR000086">
    <property type="entry name" value="NUDIX_hydrolase_dom"/>
</dbReference>
<dbReference type="PROSITE" id="PS51462">
    <property type="entry name" value="NUDIX"/>
    <property type="match status" value="1"/>
</dbReference>
<dbReference type="AlphaFoldDB" id="A0A646KR60"/>